<evidence type="ECO:0000256" key="2">
    <source>
        <dbReference type="SAM" id="Coils"/>
    </source>
</evidence>
<dbReference type="CDD" id="cd01109">
    <property type="entry name" value="HTH_YyaN"/>
    <property type="match status" value="1"/>
</dbReference>
<dbReference type="SMART" id="SM00422">
    <property type="entry name" value="HTH_MERR"/>
    <property type="match status" value="1"/>
</dbReference>
<name>A0A9D1R5B3_9FIRM</name>
<dbReference type="AlphaFoldDB" id="A0A9D1R5B3"/>
<evidence type="ECO:0000256" key="1">
    <source>
        <dbReference type="ARBA" id="ARBA00023125"/>
    </source>
</evidence>
<feature type="coiled-coil region" evidence="2">
    <location>
        <begin position="81"/>
        <end position="115"/>
    </location>
</feature>
<reference evidence="4" key="2">
    <citation type="submission" date="2021-04" db="EMBL/GenBank/DDBJ databases">
        <authorList>
            <person name="Gilroy R."/>
        </authorList>
    </citation>
    <scope>NUCLEOTIDE SEQUENCE</scope>
    <source>
        <strain evidence="4">CHK195-6426</strain>
    </source>
</reference>
<proteinExistence type="predicted"/>
<feature type="domain" description="HTH merR-type" evidence="3">
    <location>
        <begin position="1"/>
        <end position="69"/>
    </location>
</feature>
<comment type="caution">
    <text evidence="4">The sequence shown here is derived from an EMBL/GenBank/DDBJ whole genome shotgun (WGS) entry which is preliminary data.</text>
</comment>
<dbReference type="SUPFAM" id="SSF46955">
    <property type="entry name" value="Putative DNA-binding domain"/>
    <property type="match status" value="1"/>
</dbReference>
<organism evidence="4 5">
    <name type="scientific">Candidatus Acetatifactor stercoripullorum</name>
    <dbReference type="NCBI Taxonomy" id="2838414"/>
    <lineage>
        <taxon>Bacteria</taxon>
        <taxon>Bacillati</taxon>
        <taxon>Bacillota</taxon>
        <taxon>Clostridia</taxon>
        <taxon>Lachnospirales</taxon>
        <taxon>Lachnospiraceae</taxon>
        <taxon>Acetatifactor</taxon>
    </lineage>
</organism>
<dbReference type="Pfam" id="PF13411">
    <property type="entry name" value="MerR_1"/>
    <property type="match status" value="1"/>
</dbReference>
<evidence type="ECO:0000313" key="5">
    <source>
        <dbReference type="Proteomes" id="UP000824265"/>
    </source>
</evidence>
<dbReference type="GO" id="GO:0003677">
    <property type="term" value="F:DNA binding"/>
    <property type="evidence" value="ECO:0007669"/>
    <property type="project" value="UniProtKB-KW"/>
</dbReference>
<dbReference type="PROSITE" id="PS50937">
    <property type="entry name" value="HTH_MERR_2"/>
    <property type="match status" value="1"/>
</dbReference>
<dbReference type="InterPro" id="IPR047057">
    <property type="entry name" value="MerR_fam"/>
</dbReference>
<dbReference type="InterPro" id="IPR009061">
    <property type="entry name" value="DNA-bd_dom_put_sf"/>
</dbReference>
<keyword evidence="2" id="KW-0175">Coiled coil</keyword>
<keyword evidence="1" id="KW-0238">DNA-binding</keyword>
<evidence type="ECO:0000259" key="3">
    <source>
        <dbReference type="PROSITE" id="PS50937"/>
    </source>
</evidence>
<protein>
    <submittedName>
        <fullName evidence="4">MerR family transcriptional regulator</fullName>
    </submittedName>
</protein>
<dbReference type="PANTHER" id="PTHR30204:SF98">
    <property type="entry name" value="HTH-TYPE TRANSCRIPTIONAL REGULATOR ADHR"/>
    <property type="match status" value="1"/>
</dbReference>
<reference evidence="4" key="1">
    <citation type="journal article" date="2021" name="PeerJ">
        <title>Extensive microbial diversity within the chicken gut microbiome revealed by metagenomics and culture.</title>
        <authorList>
            <person name="Gilroy R."/>
            <person name="Ravi A."/>
            <person name="Getino M."/>
            <person name="Pursley I."/>
            <person name="Horton D.L."/>
            <person name="Alikhan N.F."/>
            <person name="Baker D."/>
            <person name="Gharbi K."/>
            <person name="Hall N."/>
            <person name="Watson M."/>
            <person name="Adriaenssens E.M."/>
            <person name="Foster-Nyarko E."/>
            <person name="Jarju S."/>
            <person name="Secka A."/>
            <person name="Antonio M."/>
            <person name="Oren A."/>
            <person name="Chaudhuri R.R."/>
            <person name="La Ragione R."/>
            <person name="Hildebrand F."/>
            <person name="Pallen M.J."/>
        </authorList>
    </citation>
    <scope>NUCLEOTIDE SEQUENCE</scope>
    <source>
        <strain evidence="4">CHK195-6426</strain>
    </source>
</reference>
<dbReference type="EMBL" id="DXGH01000038">
    <property type="protein sequence ID" value="HIW81317.1"/>
    <property type="molecule type" value="Genomic_DNA"/>
</dbReference>
<dbReference type="Proteomes" id="UP000824265">
    <property type="component" value="Unassembled WGS sequence"/>
</dbReference>
<evidence type="ECO:0000313" key="4">
    <source>
        <dbReference type="EMBL" id="HIW81317.1"/>
    </source>
</evidence>
<dbReference type="PANTHER" id="PTHR30204">
    <property type="entry name" value="REDOX-CYCLING DRUG-SENSING TRANSCRIPTIONAL ACTIVATOR SOXR"/>
    <property type="match status" value="1"/>
</dbReference>
<dbReference type="InterPro" id="IPR000551">
    <property type="entry name" value="MerR-type_HTH_dom"/>
</dbReference>
<dbReference type="RefSeq" id="WP_318703360.1">
    <property type="nucleotide sequence ID" value="NZ_CALWMU010000043.1"/>
</dbReference>
<accession>A0A9D1R5B3</accession>
<dbReference type="Gene3D" id="1.10.1660.10">
    <property type="match status" value="1"/>
</dbReference>
<gene>
    <name evidence="4" type="ORF">H9742_07265</name>
</gene>
<dbReference type="GO" id="GO:0003700">
    <property type="term" value="F:DNA-binding transcription factor activity"/>
    <property type="evidence" value="ECO:0007669"/>
    <property type="project" value="InterPro"/>
</dbReference>
<sequence length="133" mass="15198">MTIKEACEKYHISQDTLRYYERVGVIPQVGRTAGGIRDYGPSDCGWIENAICMRNAGLPIESIIEYVALFQQGDETIPARLGLLRDELEHLLEKREQLEAAIHKLQYKVSRYEIAMETGILSWEESDHESIDA</sequence>